<dbReference type="Proteomes" id="UP000220836">
    <property type="component" value="Unassembled WGS sequence"/>
</dbReference>
<dbReference type="RefSeq" id="WP_097805730.1">
    <property type="nucleotide sequence ID" value="NZ_FXYH01000013.1"/>
</dbReference>
<gene>
    <name evidence="2" type="ORF">PEV8663_03255</name>
</gene>
<reference evidence="2 3" key="1">
    <citation type="submission" date="2017-05" db="EMBL/GenBank/DDBJ databases">
        <authorList>
            <person name="Song R."/>
            <person name="Chenine A.L."/>
            <person name="Ruprecht R.M."/>
        </authorList>
    </citation>
    <scope>NUCLEOTIDE SEQUENCE [LARGE SCALE GENOMIC DNA]</scope>
    <source>
        <strain evidence="2 3">CECT 8663</strain>
    </source>
</reference>
<dbReference type="Gene3D" id="1.10.150.690">
    <property type="entry name" value="DUF2063"/>
    <property type="match status" value="1"/>
</dbReference>
<dbReference type="OrthoDB" id="4146344at2"/>
<dbReference type="EMBL" id="FXYH01000013">
    <property type="protein sequence ID" value="SMX46374.1"/>
    <property type="molecule type" value="Genomic_DNA"/>
</dbReference>
<keyword evidence="3" id="KW-1185">Reference proteome</keyword>
<name>A0A238KU38_9RHOB</name>
<evidence type="ECO:0000313" key="2">
    <source>
        <dbReference type="EMBL" id="SMX46374.1"/>
    </source>
</evidence>
<evidence type="ECO:0000313" key="3">
    <source>
        <dbReference type="Proteomes" id="UP000220836"/>
    </source>
</evidence>
<accession>A0A238KU38</accession>
<dbReference type="InterPro" id="IPR044922">
    <property type="entry name" value="DUF2063_N_sf"/>
</dbReference>
<dbReference type="InterPro" id="IPR018640">
    <property type="entry name" value="DUF2063"/>
</dbReference>
<organism evidence="2 3">
    <name type="scientific">Pelagimonas varians</name>
    <dbReference type="NCBI Taxonomy" id="696760"/>
    <lineage>
        <taxon>Bacteria</taxon>
        <taxon>Pseudomonadati</taxon>
        <taxon>Pseudomonadota</taxon>
        <taxon>Alphaproteobacteria</taxon>
        <taxon>Rhodobacterales</taxon>
        <taxon>Roseobacteraceae</taxon>
        <taxon>Pelagimonas</taxon>
    </lineage>
</organism>
<feature type="domain" description="Putative DNA-binding" evidence="1">
    <location>
        <begin position="3"/>
        <end position="94"/>
    </location>
</feature>
<dbReference type="AlphaFoldDB" id="A0A238KU38"/>
<sequence>MTTQTDFRTALLDASYPVPAGLVDGRGQAAGRRYDVYRNNVAVSLQDALETAFPAIASLLGPDNFAMAAGLYLRQHQPGSPLMMHYGASFPAFLTTLEPLKSIGYLADVAHLEVAVRQSYHAADAPVFDPARLQGLDEDALMSAHLILAPSARLLRSPWPVLSVYSFTMVPGSPKPSAIAEDVLIARAEYDPTQHLLPQGGADFIAALQQNQPFGAALNAAGDSFDLGPTLSVLLQSGALTDIVLT</sequence>
<evidence type="ECO:0000259" key="1">
    <source>
        <dbReference type="Pfam" id="PF09836"/>
    </source>
</evidence>
<dbReference type="Pfam" id="PF09836">
    <property type="entry name" value="DUF2063"/>
    <property type="match status" value="1"/>
</dbReference>
<proteinExistence type="predicted"/>
<protein>
    <recommendedName>
        <fullName evidence="1">Putative DNA-binding domain-containing protein</fullName>
    </recommendedName>
</protein>